<reference evidence="4 5" key="1">
    <citation type="journal article" date="2015" name="Nature">
        <title>rRNA introns, odd ribosomes, and small enigmatic genomes across a large radiation of phyla.</title>
        <authorList>
            <person name="Brown C.T."/>
            <person name="Hug L.A."/>
            <person name="Thomas B.C."/>
            <person name="Sharon I."/>
            <person name="Castelle C.J."/>
            <person name="Singh A."/>
            <person name="Wilkins M.J."/>
            <person name="Williams K.H."/>
            <person name="Banfield J.F."/>
        </authorList>
    </citation>
    <scope>NUCLEOTIDE SEQUENCE [LARGE SCALE GENOMIC DNA]</scope>
</reference>
<dbReference type="InterPro" id="IPR058740">
    <property type="entry name" value="MurL_N"/>
</dbReference>
<dbReference type="PATRIC" id="fig|1618989.3.peg.173"/>
<dbReference type="Pfam" id="PF26298">
    <property type="entry name" value="MurL_epimerase_C"/>
    <property type="match status" value="1"/>
</dbReference>
<keyword evidence="1" id="KW-0573">Peptidoglycan synthesis</keyword>
<organism evidence="4 5">
    <name type="scientific">Candidatus Uhrbacteria bacterium GW2011_GWD2_52_7</name>
    <dbReference type="NCBI Taxonomy" id="1618989"/>
    <lineage>
        <taxon>Bacteria</taxon>
        <taxon>Candidatus Uhriibacteriota</taxon>
    </lineage>
</organism>
<evidence type="ECO:0000313" key="5">
    <source>
        <dbReference type="Proteomes" id="UP000034846"/>
    </source>
</evidence>
<comment type="catalytic activity">
    <reaction evidence="1">
        <text>UDP-N-acetyl-alpha-D-muramoyl-L-alanyl-L-glutamate + ATP + H2O = UDP-N-acetyl-alpha-D-muramoyl-L-alanyl-D-glutamate + AMP + diphosphate + H(+)</text>
        <dbReference type="Rhea" id="RHEA:58812"/>
        <dbReference type="ChEBI" id="CHEBI:15377"/>
        <dbReference type="ChEBI" id="CHEBI:15378"/>
        <dbReference type="ChEBI" id="CHEBI:30616"/>
        <dbReference type="ChEBI" id="CHEBI:33019"/>
        <dbReference type="ChEBI" id="CHEBI:83900"/>
        <dbReference type="ChEBI" id="CHEBI:142725"/>
        <dbReference type="ChEBI" id="CHEBI:456215"/>
        <dbReference type="EC" id="5.1.1.23"/>
    </reaction>
</comment>
<dbReference type="InterPro" id="IPR058741">
    <property type="entry name" value="MurL_C"/>
</dbReference>
<keyword evidence="1" id="KW-0413">Isomerase</keyword>
<name>A0A0G1XHZ5_9BACT</name>
<comment type="pathway">
    <text evidence="1">Cell wall biogenesis; peptidoglycan biosynthesis.</text>
</comment>
<comment type="caution">
    <text evidence="4">The sequence shown here is derived from an EMBL/GenBank/DDBJ whole genome shotgun (WGS) entry which is preliminary data.</text>
</comment>
<dbReference type="GO" id="GO:0008360">
    <property type="term" value="P:regulation of cell shape"/>
    <property type="evidence" value="ECO:0007669"/>
    <property type="project" value="UniProtKB-KW"/>
</dbReference>
<sequence length="444" mass="49510">MNPIQSPATTFTFQSYSFDRTTGEAQFVYAIDEQEFVERVKFPLPAVLPEGIDVALDRALFALHLIGGVSYYKAKLPPKIVVASGKLTKDEAVFWDKLYTMGLGEFFFKNNLDFRDYIHFPAEIEARVVGETAGEGALLPIGGGKDSLVAIEMLREAGKAFDLVMLGKHARIREVAAEVGKPLMVIERELDAKLFELNKQGAWNGHVPITAYVSLATSIVAILHGKRDVIFANERSANIPNVVVDGVSINHQYSKSIEVERELQAYIHASVSRNVHVFSLLRPFSELDIARRFAANGKYFMIFSSCNRNYSQSGAPTVTRWCGKCPKCAFVFIILAAFIPRRKMVEIFGEDLLLKSELLPLYQDLLGCGVMKPFECVADADEVIAAFALVEGRGEYDDSPIMQWFVENVLANRKDLDALIKQELTPSDEHAMPEEYSAIAYASR</sequence>
<feature type="domain" description="MurL C-terminal" evidence="2">
    <location>
        <begin position="303"/>
        <end position="412"/>
    </location>
</feature>
<dbReference type="Pfam" id="PF26299">
    <property type="entry name" value="MurL_N"/>
    <property type="match status" value="1"/>
</dbReference>
<dbReference type="GO" id="GO:0009252">
    <property type="term" value="P:peptidoglycan biosynthetic process"/>
    <property type="evidence" value="ECO:0007669"/>
    <property type="project" value="UniProtKB-UniRule"/>
</dbReference>
<dbReference type="InterPro" id="IPR043689">
    <property type="entry name" value="MurL"/>
</dbReference>
<dbReference type="UniPathway" id="UPA00219"/>
<dbReference type="EC" id="5.1.1.23" evidence="1"/>
<dbReference type="HAMAP" id="MF_02209">
    <property type="entry name" value="MurL"/>
    <property type="match status" value="1"/>
</dbReference>
<dbReference type="SUPFAM" id="SSF52402">
    <property type="entry name" value="Adenine nucleotide alpha hydrolases-like"/>
    <property type="match status" value="1"/>
</dbReference>
<keyword evidence="1" id="KW-0131">Cell cycle</keyword>
<protein>
    <recommendedName>
        <fullName evidence="1">UDP-N-acetyl-alpha-D-muramoyl-L-alanyl-L-glutamate epimerase</fullName>
        <ecNumber evidence="1">5.1.1.23</ecNumber>
    </recommendedName>
    <alternativeName>
        <fullName evidence="1">UDP-MurNAc-L-Ala-L-Glu epimerase</fullName>
    </alternativeName>
</protein>
<dbReference type="GO" id="GO:0071555">
    <property type="term" value="P:cell wall organization"/>
    <property type="evidence" value="ECO:0007669"/>
    <property type="project" value="UniProtKB-KW"/>
</dbReference>
<proteinExistence type="inferred from homology"/>
<dbReference type="GO" id="GO:0016855">
    <property type="term" value="F:racemase and epimerase activity, acting on amino acids and derivatives"/>
    <property type="evidence" value="ECO:0007669"/>
    <property type="project" value="UniProtKB-UniRule"/>
</dbReference>
<comment type="similarity">
    <text evidence="1">Belongs to the MurL family.</text>
</comment>
<keyword evidence="1" id="KW-0133">Cell shape</keyword>
<evidence type="ECO:0000313" key="4">
    <source>
        <dbReference type="EMBL" id="KKW30581.1"/>
    </source>
</evidence>
<evidence type="ECO:0000259" key="3">
    <source>
        <dbReference type="Pfam" id="PF26299"/>
    </source>
</evidence>
<comment type="function">
    <text evidence="1">Cell wall formation. Catalyzes epimerization of the terminal L-glutamate in UDP-N-acetyl-alpha-D-muramoyl-L-alanyl-L-glutamate.</text>
</comment>
<dbReference type="Proteomes" id="UP000034846">
    <property type="component" value="Unassembled WGS sequence"/>
</dbReference>
<dbReference type="GO" id="GO:0005737">
    <property type="term" value="C:cytoplasm"/>
    <property type="evidence" value="ECO:0007669"/>
    <property type="project" value="UniProtKB-UniRule"/>
</dbReference>
<gene>
    <name evidence="1" type="primary">murL</name>
    <name evidence="4" type="ORF">UY72_C0008G0014</name>
</gene>
<dbReference type="GO" id="GO:0051301">
    <property type="term" value="P:cell division"/>
    <property type="evidence" value="ECO:0007669"/>
    <property type="project" value="UniProtKB-KW"/>
</dbReference>
<feature type="domain" description="MurL N-terminal" evidence="3">
    <location>
        <begin position="8"/>
        <end position="280"/>
    </location>
</feature>
<dbReference type="EMBL" id="LCRD01000008">
    <property type="protein sequence ID" value="KKW30581.1"/>
    <property type="molecule type" value="Genomic_DNA"/>
</dbReference>
<accession>A0A0G1XHZ5</accession>
<keyword evidence="1" id="KW-0132">Cell division</keyword>
<evidence type="ECO:0000259" key="2">
    <source>
        <dbReference type="Pfam" id="PF26298"/>
    </source>
</evidence>
<dbReference type="AlphaFoldDB" id="A0A0G1XHZ5"/>
<keyword evidence="1" id="KW-0961">Cell wall biogenesis/degradation</keyword>
<evidence type="ECO:0000256" key="1">
    <source>
        <dbReference type="HAMAP-Rule" id="MF_02209"/>
    </source>
</evidence>